<dbReference type="Gene3D" id="2.40.100.10">
    <property type="entry name" value="Cyclophilin-like"/>
    <property type="match status" value="1"/>
</dbReference>
<gene>
    <name evidence="2" type="ORF">NC653_023377</name>
</gene>
<reference evidence="2" key="1">
    <citation type="journal article" date="2023" name="Mol. Ecol. Resour.">
        <title>Chromosome-level genome assembly of a triploid poplar Populus alba 'Berolinensis'.</title>
        <authorList>
            <person name="Chen S."/>
            <person name="Yu Y."/>
            <person name="Wang X."/>
            <person name="Wang S."/>
            <person name="Zhang T."/>
            <person name="Zhou Y."/>
            <person name="He R."/>
            <person name="Meng N."/>
            <person name="Wang Y."/>
            <person name="Liu W."/>
            <person name="Liu Z."/>
            <person name="Liu J."/>
            <person name="Guo Q."/>
            <person name="Huang H."/>
            <person name="Sederoff R.R."/>
            <person name="Wang G."/>
            <person name="Qu G."/>
            <person name="Chen S."/>
        </authorList>
    </citation>
    <scope>NUCLEOTIDE SEQUENCE</scope>
    <source>
        <strain evidence="2">SC-2020</strain>
    </source>
</reference>
<protein>
    <recommendedName>
        <fullName evidence="1">PPIase cyclophilin-type domain-containing protein</fullName>
    </recommendedName>
</protein>
<evidence type="ECO:0000259" key="1">
    <source>
        <dbReference type="Pfam" id="PF00160"/>
    </source>
</evidence>
<proteinExistence type="predicted"/>
<evidence type="ECO:0000313" key="2">
    <source>
        <dbReference type="EMBL" id="KAJ6985398.1"/>
    </source>
</evidence>
<dbReference type="InterPro" id="IPR029000">
    <property type="entry name" value="Cyclophilin-like_dom_sf"/>
</dbReference>
<dbReference type="InterPro" id="IPR002130">
    <property type="entry name" value="Cyclophilin-type_PPIase_dom"/>
</dbReference>
<dbReference type="GO" id="GO:0003755">
    <property type="term" value="F:peptidyl-prolyl cis-trans isomerase activity"/>
    <property type="evidence" value="ECO:0007669"/>
    <property type="project" value="InterPro"/>
</dbReference>
<sequence>MKGRGCYPWPIWPKHKWFTVLLSRQLALLIWMENMLYFGKVVKGMGIVRSMEHVTTGDADCPASDVIIVDCGEIPEVQMMGYVISSRMVMLIRLASWTLTRFLKNCHGG</sequence>
<dbReference type="Proteomes" id="UP001164929">
    <property type="component" value="Chromosome 9"/>
</dbReference>
<dbReference type="AlphaFoldDB" id="A0AAD6MH50"/>
<organism evidence="2 3">
    <name type="scientific">Populus alba x Populus x berolinensis</name>
    <dbReference type="NCBI Taxonomy" id="444605"/>
    <lineage>
        <taxon>Eukaryota</taxon>
        <taxon>Viridiplantae</taxon>
        <taxon>Streptophyta</taxon>
        <taxon>Embryophyta</taxon>
        <taxon>Tracheophyta</taxon>
        <taxon>Spermatophyta</taxon>
        <taxon>Magnoliopsida</taxon>
        <taxon>eudicotyledons</taxon>
        <taxon>Gunneridae</taxon>
        <taxon>Pentapetalae</taxon>
        <taxon>rosids</taxon>
        <taxon>fabids</taxon>
        <taxon>Malpighiales</taxon>
        <taxon>Salicaceae</taxon>
        <taxon>Saliceae</taxon>
        <taxon>Populus</taxon>
    </lineage>
</organism>
<name>A0AAD6MH50_9ROSI</name>
<dbReference type="EMBL" id="JAQIZT010000009">
    <property type="protein sequence ID" value="KAJ6985398.1"/>
    <property type="molecule type" value="Genomic_DNA"/>
</dbReference>
<dbReference type="Pfam" id="PF00160">
    <property type="entry name" value="Pro_isomerase"/>
    <property type="match status" value="1"/>
</dbReference>
<keyword evidence="3" id="KW-1185">Reference proteome</keyword>
<feature type="domain" description="PPIase cyclophilin-type" evidence="1">
    <location>
        <begin position="35"/>
        <end position="72"/>
    </location>
</feature>
<accession>A0AAD6MH50</accession>
<evidence type="ECO:0000313" key="3">
    <source>
        <dbReference type="Proteomes" id="UP001164929"/>
    </source>
</evidence>
<comment type="caution">
    <text evidence="2">The sequence shown here is derived from an EMBL/GenBank/DDBJ whole genome shotgun (WGS) entry which is preliminary data.</text>
</comment>
<dbReference type="SUPFAM" id="SSF50891">
    <property type="entry name" value="Cyclophilin-like"/>
    <property type="match status" value="1"/>
</dbReference>